<dbReference type="Proteomes" id="UP001211097">
    <property type="component" value="Chromosome"/>
</dbReference>
<name>A0A9C7FK69_9BURK</name>
<dbReference type="KEGG" id="pyt:PKF023_16860"/>
<dbReference type="AlphaFoldDB" id="A0A9C7FK69"/>
<dbReference type="RefSeq" id="WP_281742362.1">
    <property type="nucleotide sequence ID" value="NZ_AP026973.1"/>
</dbReference>
<protein>
    <submittedName>
        <fullName evidence="1">Uncharacterized protein</fullName>
    </submittedName>
</protein>
<evidence type="ECO:0000313" key="1">
    <source>
        <dbReference type="EMBL" id="BDT77883.1"/>
    </source>
</evidence>
<reference evidence="1" key="1">
    <citation type="submission" date="2022-11" db="EMBL/GenBank/DDBJ databases">
        <title>Complete Genome Sequences of three Polynucleobacter sp. Subcluster PnecC Strains KF022, KF023, and KF032 Isolated from a Shallow Eutrophic Lake in Japan.</title>
        <authorList>
            <person name="Ogata Y."/>
            <person name="Watanabe K."/>
            <person name="Takemine S."/>
            <person name="Shindo C."/>
            <person name="Kurokawa R."/>
            <person name="Suda W."/>
        </authorList>
    </citation>
    <scope>NUCLEOTIDE SEQUENCE</scope>
    <source>
        <strain evidence="1">KF023</strain>
    </source>
</reference>
<proteinExistence type="predicted"/>
<sequence length="114" mass="12681">MDFYLTAPKWNDKKCPRKDPAAKPIKAKTLSGVTVIKVKNAKYRLAEFDGVFAVVNGSDIKVSKSGKATKKVFCLWHGHSIPTDYPELTLDLENTEVIEGYKGKVVVDIGRVKK</sequence>
<dbReference type="EMBL" id="AP026973">
    <property type="protein sequence ID" value="BDT77883.1"/>
    <property type="molecule type" value="Genomic_DNA"/>
</dbReference>
<organism evidence="1">
    <name type="scientific">Polynucleobacter yangtzensis</name>
    <dbReference type="NCBI Taxonomy" id="1743159"/>
    <lineage>
        <taxon>Bacteria</taxon>
        <taxon>Pseudomonadati</taxon>
        <taxon>Pseudomonadota</taxon>
        <taxon>Betaproteobacteria</taxon>
        <taxon>Burkholderiales</taxon>
        <taxon>Burkholderiaceae</taxon>
        <taxon>Polynucleobacter</taxon>
    </lineage>
</organism>
<accession>A0A9C7FK69</accession>
<gene>
    <name evidence="1" type="ORF">PKF023_16860</name>
</gene>